<dbReference type="InterPro" id="IPR002575">
    <property type="entry name" value="Aminoglycoside_PTrfase"/>
</dbReference>
<dbReference type="EMBL" id="LCLH01000011">
    <property type="protein sequence ID" value="KKU13876.1"/>
    <property type="molecule type" value="Genomic_DNA"/>
</dbReference>
<dbReference type="PANTHER" id="PTHR21064">
    <property type="entry name" value="AMINOGLYCOSIDE PHOSPHOTRANSFERASE DOMAIN-CONTAINING PROTEIN-RELATED"/>
    <property type="match status" value="1"/>
</dbReference>
<evidence type="ECO:0000256" key="1">
    <source>
        <dbReference type="ARBA" id="ARBA00038240"/>
    </source>
</evidence>
<evidence type="ECO:0000313" key="3">
    <source>
        <dbReference type="EMBL" id="KKU13876.1"/>
    </source>
</evidence>
<dbReference type="Gene3D" id="3.30.200.20">
    <property type="entry name" value="Phosphorylase Kinase, domain 1"/>
    <property type="match status" value="1"/>
</dbReference>
<feature type="domain" description="Aminoglycoside phosphotransferase" evidence="2">
    <location>
        <begin position="74"/>
        <end position="278"/>
    </location>
</feature>
<evidence type="ECO:0000259" key="2">
    <source>
        <dbReference type="Pfam" id="PF01636"/>
    </source>
</evidence>
<dbReference type="InterPro" id="IPR050249">
    <property type="entry name" value="Pseudomonas-type_ThrB"/>
</dbReference>
<name>A0A0G1MZR8_9BACT</name>
<dbReference type="Pfam" id="PF01636">
    <property type="entry name" value="APH"/>
    <property type="match status" value="1"/>
</dbReference>
<dbReference type="GO" id="GO:0019202">
    <property type="term" value="F:amino acid kinase activity"/>
    <property type="evidence" value="ECO:0007669"/>
    <property type="project" value="TreeGrafter"/>
</dbReference>
<keyword evidence="3" id="KW-0418">Kinase</keyword>
<evidence type="ECO:0000313" key="4">
    <source>
        <dbReference type="Proteomes" id="UP000034911"/>
    </source>
</evidence>
<sequence>MQLFQPDNFSESKIKYKKVFGDFNFITILNHYFKEYTLNDIFQLDRPEVNSENYKVVLSIKNRPVIILIRKYKNLSDLEQIRLYLDLIEKMAKNGVLVSRVIKNENGELVMKVGEDIIALFEFIEGEYFSPTEERFASVAKAIAKMHASFDLLSENFVNQVAEFSEETKAYYNIIKEYSVRDFDVIREIIEKKVTKDDSDRAVLEKIPLFIVTVAEIKSFEKLWLSLPRKIIHSDLHPHNVLFKNNVVVAILDFDAVRISQRGRDVAFALYRFGRQFLVNKNLDQVKLLGPEMRDIFIKSYRQIQAISDEDVVLMPLLLKDEFINKVLLVLKGIYLEKNHVWAKDLSKFLVAVEEIDYFWPK</sequence>
<dbReference type="PANTHER" id="PTHR21064:SF6">
    <property type="entry name" value="AMINOGLYCOSIDE PHOSPHOTRANSFERASE DOMAIN-CONTAINING PROTEIN"/>
    <property type="match status" value="1"/>
</dbReference>
<protein>
    <submittedName>
        <fullName evidence="3">Homoserine kinase</fullName>
    </submittedName>
</protein>
<dbReference type="Proteomes" id="UP000034911">
    <property type="component" value="Unassembled WGS sequence"/>
</dbReference>
<comment type="caution">
    <text evidence="3">The sequence shown here is derived from an EMBL/GenBank/DDBJ whole genome shotgun (WGS) entry which is preliminary data.</text>
</comment>
<dbReference type="STRING" id="1619050.UX20_C0011G0007"/>
<keyword evidence="3" id="KW-0808">Transferase</keyword>
<reference evidence="3 4" key="1">
    <citation type="journal article" date="2015" name="Nature">
        <title>rRNA introns, odd ribosomes, and small enigmatic genomes across a large radiation of phyla.</title>
        <authorList>
            <person name="Brown C.T."/>
            <person name="Hug L.A."/>
            <person name="Thomas B.C."/>
            <person name="Sharon I."/>
            <person name="Castelle C.J."/>
            <person name="Singh A."/>
            <person name="Wilkins M.J."/>
            <person name="Williams K.H."/>
            <person name="Banfield J.F."/>
        </authorList>
    </citation>
    <scope>NUCLEOTIDE SEQUENCE [LARGE SCALE GENOMIC DNA]</scope>
</reference>
<dbReference type="SUPFAM" id="SSF56112">
    <property type="entry name" value="Protein kinase-like (PK-like)"/>
    <property type="match status" value="1"/>
</dbReference>
<organism evidence="3 4">
    <name type="scientific">Candidatus Magasanikbacteria bacterium GW2011_GWC2_45_8</name>
    <dbReference type="NCBI Taxonomy" id="1619050"/>
    <lineage>
        <taxon>Bacteria</taxon>
        <taxon>Candidatus Magasanikiibacteriota</taxon>
    </lineage>
</organism>
<comment type="similarity">
    <text evidence="1">Belongs to the pseudomonas-type ThrB family.</text>
</comment>
<accession>A0A0G1MZR8</accession>
<gene>
    <name evidence="3" type="ORF">UX20_C0011G0007</name>
</gene>
<dbReference type="AlphaFoldDB" id="A0A0G1MZR8"/>
<proteinExistence type="inferred from homology"/>
<dbReference type="Gene3D" id="3.90.1200.10">
    <property type="match status" value="1"/>
</dbReference>
<dbReference type="InterPro" id="IPR011009">
    <property type="entry name" value="Kinase-like_dom_sf"/>
</dbReference>